<sequence>MLLLTVVVAAAGQVAVLVAVLAAVPVAGMLAVLAMVQVLVVVERGTSLSPAASDGYPLGMLLLTVVVTAALQVA</sequence>
<feature type="transmembrane region" description="Helical" evidence="1">
    <location>
        <begin position="55"/>
        <end position="73"/>
    </location>
</feature>
<name>A0AAV7WU78_PLEWA</name>
<evidence type="ECO:0000256" key="1">
    <source>
        <dbReference type="SAM" id="Phobius"/>
    </source>
</evidence>
<proteinExistence type="predicted"/>
<dbReference type="AlphaFoldDB" id="A0AAV7WU78"/>
<keyword evidence="1" id="KW-0472">Membrane</keyword>
<dbReference type="EMBL" id="JANPWB010000001">
    <property type="protein sequence ID" value="KAJ1216242.1"/>
    <property type="molecule type" value="Genomic_DNA"/>
</dbReference>
<organism evidence="2 3">
    <name type="scientific">Pleurodeles waltl</name>
    <name type="common">Iberian ribbed newt</name>
    <dbReference type="NCBI Taxonomy" id="8319"/>
    <lineage>
        <taxon>Eukaryota</taxon>
        <taxon>Metazoa</taxon>
        <taxon>Chordata</taxon>
        <taxon>Craniata</taxon>
        <taxon>Vertebrata</taxon>
        <taxon>Euteleostomi</taxon>
        <taxon>Amphibia</taxon>
        <taxon>Batrachia</taxon>
        <taxon>Caudata</taxon>
        <taxon>Salamandroidea</taxon>
        <taxon>Salamandridae</taxon>
        <taxon>Pleurodelinae</taxon>
        <taxon>Pleurodeles</taxon>
    </lineage>
</organism>
<evidence type="ECO:0000313" key="2">
    <source>
        <dbReference type="EMBL" id="KAJ1216242.1"/>
    </source>
</evidence>
<keyword evidence="1" id="KW-0812">Transmembrane</keyword>
<comment type="caution">
    <text evidence="2">The sequence shown here is derived from an EMBL/GenBank/DDBJ whole genome shotgun (WGS) entry which is preliminary data.</text>
</comment>
<reference evidence="2" key="1">
    <citation type="journal article" date="2022" name="bioRxiv">
        <title>Sequencing and chromosome-scale assembly of the giantPleurodeles waltlgenome.</title>
        <authorList>
            <person name="Brown T."/>
            <person name="Elewa A."/>
            <person name="Iarovenko S."/>
            <person name="Subramanian E."/>
            <person name="Araus A.J."/>
            <person name="Petzold A."/>
            <person name="Susuki M."/>
            <person name="Suzuki K.-i.T."/>
            <person name="Hayashi T."/>
            <person name="Toyoda A."/>
            <person name="Oliveira C."/>
            <person name="Osipova E."/>
            <person name="Leigh N.D."/>
            <person name="Simon A."/>
            <person name="Yun M.H."/>
        </authorList>
    </citation>
    <scope>NUCLEOTIDE SEQUENCE</scope>
    <source>
        <strain evidence="2">20211129_DDA</strain>
        <tissue evidence="2">Liver</tissue>
    </source>
</reference>
<dbReference type="Proteomes" id="UP001066276">
    <property type="component" value="Chromosome 1_1"/>
</dbReference>
<gene>
    <name evidence="2" type="ORF">NDU88_003846</name>
</gene>
<accession>A0AAV7WU78</accession>
<evidence type="ECO:0000313" key="3">
    <source>
        <dbReference type="Proteomes" id="UP001066276"/>
    </source>
</evidence>
<protein>
    <submittedName>
        <fullName evidence="2">Uncharacterized protein</fullName>
    </submittedName>
</protein>
<keyword evidence="3" id="KW-1185">Reference proteome</keyword>
<feature type="non-terminal residue" evidence="2">
    <location>
        <position position="74"/>
    </location>
</feature>
<keyword evidence="1" id="KW-1133">Transmembrane helix</keyword>